<dbReference type="RefSeq" id="WP_065060898.1">
    <property type="nucleotide sequence ID" value="NZ_CADFGN010000001.1"/>
</dbReference>
<evidence type="ECO:0000259" key="1">
    <source>
        <dbReference type="SMART" id="SM00460"/>
    </source>
</evidence>
<dbReference type="Proteomes" id="UP000183529">
    <property type="component" value="Unassembled WGS sequence"/>
</dbReference>
<dbReference type="AlphaFoldDB" id="A0A1A5XBF7"/>
<evidence type="ECO:0000313" key="2">
    <source>
        <dbReference type="EMBL" id="SEJ22234.1"/>
    </source>
</evidence>
<accession>A0A1A5XBF7</accession>
<dbReference type="InterPro" id="IPR002931">
    <property type="entry name" value="Transglutaminase-like"/>
</dbReference>
<dbReference type="GO" id="GO:0006508">
    <property type="term" value="P:proteolysis"/>
    <property type="evidence" value="ECO:0007669"/>
    <property type="project" value="UniProtKB-KW"/>
</dbReference>
<dbReference type="SMART" id="SM00460">
    <property type="entry name" value="TGc"/>
    <property type="match status" value="1"/>
</dbReference>
<gene>
    <name evidence="2" type="ORF">SAMN05216550_103215</name>
</gene>
<comment type="caution">
    <text evidence="2">The sequence shown here is derived from an EMBL/GenBank/DDBJ whole genome shotgun (WGS) entry which is preliminary data.</text>
</comment>
<dbReference type="GO" id="GO:0008233">
    <property type="term" value="F:peptidase activity"/>
    <property type="evidence" value="ECO:0007669"/>
    <property type="project" value="UniProtKB-KW"/>
</dbReference>
<protein>
    <submittedName>
        <fullName evidence="2">Transglutaminase-like enzyme, putative cysteine protease</fullName>
    </submittedName>
</protein>
<name>A0A1A5XBF7_9BURK</name>
<dbReference type="SUPFAM" id="SSF54001">
    <property type="entry name" value="Cysteine proteinases"/>
    <property type="match status" value="1"/>
</dbReference>
<organism evidence="2 3">
    <name type="scientific">Paraburkholderia tropica</name>
    <dbReference type="NCBI Taxonomy" id="92647"/>
    <lineage>
        <taxon>Bacteria</taxon>
        <taxon>Pseudomonadati</taxon>
        <taxon>Pseudomonadota</taxon>
        <taxon>Betaproteobacteria</taxon>
        <taxon>Burkholderiales</taxon>
        <taxon>Burkholderiaceae</taxon>
        <taxon>Paraburkholderia</taxon>
    </lineage>
</organism>
<keyword evidence="2" id="KW-0378">Hydrolase</keyword>
<sequence length="298" mass="32544">MSGTRLSVTHRTTYRYSTLVETAQHLATIRPLELPWQRVLEHRERIEPAPSYQTSRRDAFGNDVLYFSFDAPHDYLQMTMETSVLLAPRYDALDADATPAWEDVANALRYTAGGAFHAESEFCCASPNIALSPALRAYALESFTPGAPVLAAAIDLMHRIHRDFDYRPAATAFDTPAARAFELRHGVCQDFAQVMIGGLRSLGLAARYVSGYLRNDPPEGATPMIGADASHAWVSLHVPQAGWIDLDPTNDVLADQGHVTLAVGRDYSDVSLLRGVILGGGAHRVDVAVDVRAEPDGV</sequence>
<dbReference type="Pfam" id="PF08379">
    <property type="entry name" value="Bact_transglu_N"/>
    <property type="match status" value="1"/>
</dbReference>
<dbReference type="Pfam" id="PF01841">
    <property type="entry name" value="Transglut_core"/>
    <property type="match status" value="1"/>
</dbReference>
<dbReference type="Gene3D" id="3.10.620.30">
    <property type="match status" value="1"/>
</dbReference>
<dbReference type="InterPro" id="IPR038765">
    <property type="entry name" value="Papain-like_cys_pep_sf"/>
</dbReference>
<feature type="domain" description="Transglutaminase-like" evidence="1">
    <location>
        <begin position="180"/>
        <end position="250"/>
    </location>
</feature>
<dbReference type="InterPro" id="IPR013589">
    <property type="entry name" value="Bac_transglu_N"/>
</dbReference>
<evidence type="ECO:0000313" key="3">
    <source>
        <dbReference type="Proteomes" id="UP000183529"/>
    </source>
</evidence>
<keyword evidence="2" id="KW-0645">Protease</keyword>
<reference evidence="2 3" key="1">
    <citation type="submission" date="2016-10" db="EMBL/GenBank/DDBJ databases">
        <authorList>
            <person name="Varghese N."/>
            <person name="Submissions S."/>
        </authorList>
    </citation>
    <scope>NUCLEOTIDE SEQUENCE [LARGE SCALE GENOMIC DNA]</scope>
    <source>
        <strain evidence="2 3">LMG 22274</strain>
    </source>
</reference>
<proteinExistence type="predicted"/>
<dbReference type="EMBL" id="FNZM01000003">
    <property type="protein sequence ID" value="SEJ22234.1"/>
    <property type="molecule type" value="Genomic_DNA"/>
</dbReference>
<dbReference type="PANTHER" id="PTHR33490">
    <property type="entry name" value="BLR5614 PROTEIN-RELATED"/>
    <property type="match status" value="1"/>
</dbReference>
<dbReference type="PANTHER" id="PTHR33490:SF7">
    <property type="entry name" value="BLR2979 PROTEIN"/>
    <property type="match status" value="1"/>
</dbReference>